<dbReference type="RefSeq" id="XP_026278004.1">
    <property type="nucleotide sequence ID" value="XM_026422219.2"/>
</dbReference>
<keyword evidence="3" id="KW-1185">Reference proteome</keyword>
<name>A0A6J1S9Z3_FRAOC</name>
<sequence length="108" mass="11162">MARFTAVLCTLSVLVIALAFAEEEFGEPHTIIKRSEGNKFVKYHGIGEGATKSTGTLDKSGSGRLGQKSTGGKPSTSDGHSTVVGGVHYEAGGSSGKKSPPKKGKGRR</sequence>
<feature type="chain" id="PRO_5026853657" evidence="2">
    <location>
        <begin position="22"/>
        <end position="108"/>
    </location>
</feature>
<dbReference type="KEGG" id="foc:113206232"/>
<evidence type="ECO:0000313" key="3">
    <source>
        <dbReference type="Proteomes" id="UP000504606"/>
    </source>
</evidence>
<proteinExistence type="predicted"/>
<dbReference type="AlphaFoldDB" id="A0A6J1S9Z3"/>
<gene>
    <name evidence="4" type="primary">LOC113206232</name>
</gene>
<accession>A0A6J1S9Z3</accession>
<feature type="signal peptide" evidence="2">
    <location>
        <begin position="1"/>
        <end position="21"/>
    </location>
</feature>
<organism evidence="3 4">
    <name type="scientific">Frankliniella occidentalis</name>
    <name type="common">Western flower thrips</name>
    <name type="synonym">Euthrips occidentalis</name>
    <dbReference type="NCBI Taxonomy" id="133901"/>
    <lineage>
        <taxon>Eukaryota</taxon>
        <taxon>Metazoa</taxon>
        <taxon>Ecdysozoa</taxon>
        <taxon>Arthropoda</taxon>
        <taxon>Hexapoda</taxon>
        <taxon>Insecta</taxon>
        <taxon>Pterygota</taxon>
        <taxon>Neoptera</taxon>
        <taxon>Paraneoptera</taxon>
        <taxon>Thysanoptera</taxon>
        <taxon>Terebrantia</taxon>
        <taxon>Thripoidea</taxon>
        <taxon>Thripidae</taxon>
        <taxon>Frankliniella</taxon>
    </lineage>
</organism>
<reference evidence="4" key="1">
    <citation type="submission" date="2025-08" db="UniProtKB">
        <authorList>
            <consortium name="RefSeq"/>
        </authorList>
    </citation>
    <scope>IDENTIFICATION</scope>
    <source>
        <tissue evidence="4">Whole organism</tissue>
    </source>
</reference>
<keyword evidence="2" id="KW-0732">Signal</keyword>
<protein>
    <submittedName>
        <fullName evidence="4">Uncharacterized protein LOC113206232</fullName>
    </submittedName>
</protein>
<dbReference type="GeneID" id="113206232"/>
<dbReference type="Proteomes" id="UP000504606">
    <property type="component" value="Unplaced"/>
</dbReference>
<feature type="compositionally biased region" description="Basic residues" evidence="1">
    <location>
        <begin position="99"/>
        <end position="108"/>
    </location>
</feature>
<evidence type="ECO:0000313" key="4">
    <source>
        <dbReference type="RefSeq" id="XP_026278004.1"/>
    </source>
</evidence>
<evidence type="ECO:0000256" key="1">
    <source>
        <dbReference type="SAM" id="MobiDB-lite"/>
    </source>
</evidence>
<feature type="region of interest" description="Disordered" evidence="1">
    <location>
        <begin position="46"/>
        <end position="108"/>
    </location>
</feature>
<evidence type="ECO:0000256" key="2">
    <source>
        <dbReference type="SAM" id="SignalP"/>
    </source>
</evidence>
<feature type="compositionally biased region" description="Polar residues" evidence="1">
    <location>
        <begin position="67"/>
        <end position="80"/>
    </location>
</feature>